<gene>
    <name evidence="2" type="ORF">SLEP1_g33063</name>
</gene>
<dbReference type="PANTHER" id="PTHR43092:SF7">
    <property type="entry name" value="L-CYSTEINE DESULFHYDRASE"/>
    <property type="match status" value="1"/>
</dbReference>
<dbReference type="AlphaFoldDB" id="A0AAV5KFE3"/>
<comment type="caution">
    <text evidence="2">The sequence shown here is derived from an EMBL/GenBank/DDBJ whole genome shotgun (WGS) entry which is preliminary data.</text>
</comment>
<evidence type="ECO:0000313" key="3">
    <source>
        <dbReference type="Proteomes" id="UP001054252"/>
    </source>
</evidence>
<dbReference type="EMBL" id="BPVZ01000062">
    <property type="protein sequence ID" value="GKV23319.1"/>
    <property type="molecule type" value="Genomic_DNA"/>
</dbReference>
<accession>A0AAV5KFE3</accession>
<evidence type="ECO:0000313" key="2">
    <source>
        <dbReference type="EMBL" id="GKV23319.1"/>
    </source>
</evidence>
<dbReference type="PANTHER" id="PTHR43092">
    <property type="entry name" value="L-CYSTEINE DESULFHYDRASE"/>
    <property type="match status" value="1"/>
</dbReference>
<proteinExistence type="predicted"/>
<name>A0AAV5KFE3_9ROSI</name>
<keyword evidence="3" id="KW-1185">Reference proteome</keyword>
<dbReference type="Proteomes" id="UP001054252">
    <property type="component" value="Unassembled WGS sequence"/>
</dbReference>
<protein>
    <submittedName>
        <fullName evidence="2">Uncharacterized protein</fullName>
    </submittedName>
</protein>
<reference evidence="2 3" key="1">
    <citation type="journal article" date="2021" name="Commun. Biol.">
        <title>The genome of Shorea leprosula (Dipterocarpaceae) highlights the ecological relevance of drought in aseasonal tropical rainforests.</title>
        <authorList>
            <person name="Ng K.K.S."/>
            <person name="Kobayashi M.J."/>
            <person name="Fawcett J.A."/>
            <person name="Hatakeyama M."/>
            <person name="Paape T."/>
            <person name="Ng C.H."/>
            <person name="Ang C.C."/>
            <person name="Tnah L.H."/>
            <person name="Lee C.T."/>
            <person name="Nishiyama T."/>
            <person name="Sese J."/>
            <person name="O'Brien M.J."/>
            <person name="Copetti D."/>
            <person name="Mohd Noor M.I."/>
            <person name="Ong R.C."/>
            <person name="Putra M."/>
            <person name="Sireger I.Z."/>
            <person name="Indrioko S."/>
            <person name="Kosugi Y."/>
            <person name="Izuno A."/>
            <person name="Isagi Y."/>
            <person name="Lee S.L."/>
            <person name="Shimizu K.K."/>
        </authorList>
    </citation>
    <scope>NUCLEOTIDE SEQUENCE [LARGE SCALE GENOMIC DNA]</scope>
    <source>
        <strain evidence="2">214</strain>
    </source>
</reference>
<organism evidence="2 3">
    <name type="scientific">Rubroshorea leprosula</name>
    <dbReference type="NCBI Taxonomy" id="152421"/>
    <lineage>
        <taxon>Eukaryota</taxon>
        <taxon>Viridiplantae</taxon>
        <taxon>Streptophyta</taxon>
        <taxon>Embryophyta</taxon>
        <taxon>Tracheophyta</taxon>
        <taxon>Spermatophyta</taxon>
        <taxon>Magnoliopsida</taxon>
        <taxon>eudicotyledons</taxon>
        <taxon>Gunneridae</taxon>
        <taxon>Pentapetalae</taxon>
        <taxon>rosids</taxon>
        <taxon>malvids</taxon>
        <taxon>Malvales</taxon>
        <taxon>Dipterocarpaceae</taxon>
        <taxon>Rubroshorea</taxon>
    </lineage>
</organism>
<keyword evidence="1" id="KW-0663">Pyridoxal phosphate</keyword>
<evidence type="ECO:0000256" key="1">
    <source>
        <dbReference type="ARBA" id="ARBA00022898"/>
    </source>
</evidence>
<sequence length="75" mass="8256">MFQKNDAVLMLHCAFQAVKKAIQAGVTRAGGSVVQVPLPFRVNSEESIIAEFRKAIVKGKPNGRRIRLAIIDHIT</sequence>